<comment type="caution">
    <text evidence="1">The sequence shown here is derived from an EMBL/GenBank/DDBJ whole genome shotgun (WGS) entry which is preliminary data.</text>
</comment>
<accession>A0A0F9VPQ1</accession>
<dbReference type="EMBL" id="LAZR01000310">
    <property type="protein sequence ID" value="KKN75436.1"/>
    <property type="molecule type" value="Genomic_DNA"/>
</dbReference>
<dbReference type="AlphaFoldDB" id="A0A0F9VPQ1"/>
<evidence type="ECO:0000313" key="1">
    <source>
        <dbReference type="EMBL" id="KKN75436.1"/>
    </source>
</evidence>
<reference evidence="1" key="1">
    <citation type="journal article" date="2015" name="Nature">
        <title>Complex archaea that bridge the gap between prokaryotes and eukaryotes.</title>
        <authorList>
            <person name="Spang A."/>
            <person name="Saw J.H."/>
            <person name="Jorgensen S.L."/>
            <person name="Zaremba-Niedzwiedzka K."/>
            <person name="Martijn J."/>
            <person name="Lind A.E."/>
            <person name="van Eijk R."/>
            <person name="Schleper C."/>
            <person name="Guy L."/>
            <person name="Ettema T.J."/>
        </authorList>
    </citation>
    <scope>NUCLEOTIDE SEQUENCE</scope>
</reference>
<sequence>MNWFDKHEGHSIIKLDDDEYECLTCGVEEK</sequence>
<gene>
    <name evidence="1" type="ORF">LCGC14_0380570</name>
</gene>
<protein>
    <submittedName>
        <fullName evidence="1">Uncharacterized protein</fullName>
    </submittedName>
</protein>
<proteinExistence type="predicted"/>
<organism evidence="1">
    <name type="scientific">marine sediment metagenome</name>
    <dbReference type="NCBI Taxonomy" id="412755"/>
    <lineage>
        <taxon>unclassified sequences</taxon>
        <taxon>metagenomes</taxon>
        <taxon>ecological metagenomes</taxon>
    </lineage>
</organism>
<name>A0A0F9VPQ1_9ZZZZ</name>